<name>A0A655EVD7_MYCTX</name>
<dbReference type="EMBL" id="CQQC01000697">
    <property type="protein sequence ID" value="CNV34714.1"/>
    <property type="molecule type" value="Genomic_DNA"/>
</dbReference>
<evidence type="ECO:0000313" key="3">
    <source>
        <dbReference type="Proteomes" id="UP000039217"/>
    </source>
</evidence>
<feature type="compositionally biased region" description="Polar residues" evidence="1">
    <location>
        <begin position="250"/>
        <end position="268"/>
    </location>
</feature>
<feature type="region of interest" description="Disordered" evidence="1">
    <location>
        <begin position="380"/>
        <end position="400"/>
    </location>
</feature>
<feature type="compositionally biased region" description="Basic and acidic residues" evidence="1">
    <location>
        <begin position="269"/>
        <end position="278"/>
    </location>
</feature>
<proteinExistence type="predicted"/>
<evidence type="ECO:0000313" key="2">
    <source>
        <dbReference type="EMBL" id="CNV34714.1"/>
    </source>
</evidence>
<organism evidence="2 3">
    <name type="scientific">Mycobacterium tuberculosis</name>
    <dbReference type="NCBI Taxonomy" id="1773"/>
    <lineage>
        <taxon>Bacteria</taxon>
        <taxon>Bacillati</taxon>
        <taxon>Actinomycetota</taxon>
        <taxon>Actinomycetes</taxon>
        <taxon>Mycobacteriales</taxon>
        <taxon>Mycobacteriaceae</taxon>
        <taxon>Mycobacterium</taxon>
        <taxon>Mycobacterium tuberculosis complex</taxon>
    </lineage>
</organism>
<feature type="region of interest" description="Disordered" evidence="1">
    <location>
        <begin position="250"/>
        <end position="282"/>
    </location>
</feature>
<sequence length="400" mass="42237">MMRRSDAISSSFNVVAREGKRLSIRSSSKAWVSASNGSMSAMTYGVAGTGCVCTNRRKETKAVCALSMSERCANCWSITLRSATSPLRSSSSAASPVESVTPAASTAIDIRMPNMPNRSSNCARMPASTGSGLSRRTKRSTLSRALLSSVRSAPASLRSAMNSVWRSVRAVSARSPDTGTTAWQMPIWFSSRVNRLATSLAESIASMRPAPISSARDATPMMPRAPTDPPTSPPICLSSATSAAFRVRNRNTTASTRGTPSAGTSSRNVRSEASHANDDVPGVSTMVASMSSSAGHSTSRSISSAGLILRRSKLSPPRRVIGTLARRPPRWLAVTRGVGPCRNQVTIRVASVASVGAMSSPTRALTRVDFPALSVPANAMRSGSARRAPMRSSWQKTSPR</sequence>
<accession>A0A655EVD7</accession>
<feature type="region of interest" description="Disordered" evidence="1">
    <location>
        <begin position="213"/>
        <end position="233"/>
    </location>
</feature>
<dbReference type="AlphaFoldDB" id="A0A655EVD7"/>
<feature type="region of interest" description="Disordered" evidence="1">
    <location>
        <begin position="111"/>
        <end position="140"/>
    </location>
</feature>
<protein>
    <submittedName>
        <fullName evidence="2">Uncharacterized protein</fullName>
    </submittedName>
</protein>
<reference evidence="2 3" key="1">
    <citation type="submission" date="2015-03" db="EMBL/GenBank/DDBJ databases">
        <authorList>
            <consortium name="Pathogen Informatics"/>
        </authorList>
    </citation>
    <scope>NUCLEOTIDE SEQUENCE [LARGE SCALE GENOMIC DNA]</scope>
    <source>
        <strain evidence="2 3">D00501624</strain>
    </source>
</reference>
<evidence type="ECO:0000256" key="1">
    <source>
        <dbReference type="SAM" id="MobiDB-lite"/>
    </source>
</evidence>
<dbReference type="Proteomes" id="UP000039217">
    <property type="component" value="Unassembled WGS sequence"/>
</dbReference>
<gene>
    <name evidence="2" type="ORF">ERS007661_02126</name>
</gene>